<dbReference type="Pfam" id="PF02622">
    <property type="entry name" value="DUF179"/>
    <property type="match status" value="1"/>
</dbReference>
<dbReference type="RefSeq" id="WP_273054211.1">
    <property type="nucleotide sequence ID" value="NZ_DRFN01000031.1"/>
</dbReference>
<evidence type="ECO:0000256" key="2">
    <source>
        <dbReference type="HAMAP-Rule" id="MF_00758"/>
    </source>
</evidence>
<dbReference type="Proteomes" id="UP000885704">
    <property type="component" value="Unassembled WGS sequence"/>
</dbReference>
<dbReference type="AlphaFoldDB" id="A0A7V1BH96"/>
<protein>
    <recommendedName>
        <fullName evidence="2">UPF0301 protein ENH63_12345</fullName>
    </recommendedName>
</protein>
<evidence type="ECO:0000256" key="1">
    <source>
        <dbReference type="ARBA" id="ARBA00009600"/>
    </source>
</evidence>
<name>A0A7V1BH96_9RHOB</name>
<dbReference type="SUPFAM" id="SSF143456">
    <property type="entry name" value="VC0467-like"/>
    <property type="match status" value="1"/>
</dbReference>
<dbReference type="EMBL" id="DRFN01000031">
    <property type="protein sequence ID" value="HDZ52540.1"/>
    <property type="molecule type" value="Genomic_DNA"/>
</dbReference>
<gene>
    <name evidence="3" type="ORF">ENH63_12345</name>
</gene>
<dbReference type="PANTHER" id="PTHR30327:SF1">
    <property type="entry name" value="UPF0301 PROTEIN YQGE"/>
    <property type="match status" value="1"/>
</dbReference>
<dbReference type="GO" id="GO:0005829">
    <property type="term" value="C:cytosol"/>
    <property type="evidence" value="ECO:0007669"/>
    <property type="project" value="TreeGrafter"/>
</dbReference>
<dbReference type="InterPro" id="IPR003774">
    <property type="entry name" value="AlgH-like"/>
</dbReference>
<comment type="similarity">
    <text evidence="1 2">Belongs to the UPF0301 (AlgH) family.</text>
</comment>
<reference evidence="3" key="1">
    <citation type="journal article" date="2020" name="mSystems">
        <title>Genome- and Community-Level Interaction Insights into Carbon Utilization and Element Cycling Functions of Hydrothermarchaeota in Hydrothermal Sediment.</title>
        <authorList>
            <person name="Zhou Z."/>
            <person name="Liu Y."/>
            <person name="Xu W."/>
            <person name="Pan J."/>
            <person name="Luo Z.H."/>
            <person name="Li M."/>
        </authorList>
    </citation>
    <scope>NUCLEOTIDE SEQUENCE [LARGE SCALE GENOMIC DNA]</scope>
    <source>
        <strain evidence="3">HyVt-323</strain>
    </source>
</reference>
<proteinExistence type="inferred from homology"/>
<organism evidence="3">
    <name type="scientific">Sulfitobacter litoralis</name>
    <dbReference type="NCBI Taxonomy" id="335975"/>
    <lineage>
        <taxon>Bacteria</taxon>
        <taxon>Pseudomonadati</taxon>
        <taxon>Pseudomonadota</taxon>
        <taxon>Alphaproteobacteria</taxon>
        <taxon>Rhodobacterales</taxon>
        <taxon>Roseobacteraceae</taxon>
        <taxon>Sulfitobacter</taxon>
    </lineage>
</organism>
<dbReference type="PANTHER" id="PTHR30327">
    <property type="entry name" value="UNCHARACTERIZED PROTEIN YQGE"/>
    <property type="match status" value="1"/>
</dbReference>
<dbReference type="NCBIfam" id="NF001268">
    <property type="entry name" value="PRK00228.1-4"/>
    <property type="match status" value="1"/>
</dbReference>
<sequence length="186" mass="19712">MTMDLTGQLLVAMPGMGDPRFDHSVIFICAHDDEGAMGLIVNKPAADLKLGDVLDRLSDVDMDDITGLGVHVGGPVETERGFVLHSAEYRSVMKTTDIAQGVAVTVTLDILEDIARGKGPQQAMLMLGYAGWDAGQLEGEIAQNGWLTCPCDTDILFTLPDARKWEAALTSIGVDPLGLSATAGRA</sequence>
<comment type="caution">
    <text evidence="3">The sequence shown here is derived from an EMBL/GenBank/DDBJ whole genome shotgun (WGS) entry which is preliminary data.</text>
</comment>
<evidence type="ECO:0000313" key="3">
    <source>
        <dbReference type="EMBL" id="HDZ52540.1"/>
    </source>
</evidence>
<dbReference type="HAMAP" id="MF_00758">
    <property type="entry name" value="UPF0301"/>
    <property type="match status" value="1"/>
</dbReference>
<accession>A0A7V1BH96</accession>
<dbReference type="Gene3D" id="3.40.1740.10">
    <property type="entry name" value="VC0467-like"/>
    <property type="match status" value="1"/>
</dbReference>